<name>A0AAI8YNM6_9PEZI</name>
<accession>A0AAI8YNM6</accession>
<organism evidence="2 3">
    <name type="scientific">Anthostomella pinea</name>
    <dbReference type="NCBI Taxonomy" id="933095"/>
    <lineage>
        <taxon>Eukaryota</taxon>
        <taxon>Fungi</taxon>
        <taxon>Dikarya</taxon>
        <taxon>Ascomycota</taxon>
        <taxon>Pezizomycotina</taxon>
        <taxon>Sordariomycetes</taxon>
        <taxon>Xylariomycetidae</taxon>
        <taxon>Xylariales</taxon>
        <taxon>Xylariaceae</taxon>
        <taxon>Anthostomella</taxon>
    </lineage>
</organism>
<dbReference type="AlphaFoldDB" id="A0AAI8YNM6"/>
<evidence type="ECO:0000313" key="2">
    <source>
        <dbReference type="EMBL" id="CAJ2511345.1"/>
    </source>
</evidence>
<reference evidence="2" key="1">
    <citation type="submission" date="2023-10" db="EMBL/GenBank/DDBJ databases">
        <authorList>
            <person name="Hackl T."/>
        </authorList>
    </citation>
    <scope>NUCLEOTIDE SEQUENCE</scope>
</reference>
<keyword evidence="3" id="KW-1185">Reference proteome</keyword>
<dbReference type="Proteomes" id="UP001295740">
    <property type="component" value="Unassembled WGS sequence"/>
</dbReference>
<sequence length="244" mass="27655">MSDIYFRTAQALRTVTFPLLLQYRQNQGLEIDQGYDTLDKNFGFPLFFDPGTDWAYGPGLDWSARLILRASGMPTEEFMQKNLAGPLGINTDDMTFELQKHPNTQARRGDMTFRVDAKDGTAASLEYRDEEYWHKDNEPHGGQGIYTTPVAYKKNPEARTCDLLFEPALTPLAEKDLNDYCQKFRDWVPGSPIPVEVKKSHSVGGLLTLEDCDGDRWHRKGNSSWGGLPNIIWNVDREAGICSL</sequence>
<gene>
    <name evidence="2" type="ORF">KHLLAP_LOCUS11813</name>
</gene>
<dbReference type="InterPro" id="IPR050789">
    <property type="entry name" value="Diverse_Enzym_Activities"/>
</dbReference>
<dbReference type="SUPFAM" id="SSF56601">
    <property type="entry name" value="beta-lactamase/transpeptidase-like"/>
    <property type="match status" value="1"/>
</dbReference>
<dbReference type="GO" id="GO:0016787">
    <property type="term" value="F:hydrolase activity"/>
    <property type="evidence" value="ECO:0007669"/>
    <property type="project" value="UniProtKB-KW"/>
</dbReference>
<dbReference type="EMBL" id="CAUWAG010000018">
    <property type="protein sequence ID" value="CAJ2511345.1"/>
    <property type="molecule type" value="Genomic_DNA"/>
</dbReference>
<comment type="caution">
    <text evidence="2">The sequence shown here is derived from an EMBL/GenBank/DDBJ whole genome shotgun (WGS) entry which is preliminary data.</text>
</comment>
<dbReference type="PANTHER" id="PTHR43283:SF17">
    <property type="entry name" value="(LOVD), PUTATIVE (AFU_ORTHOLOGUE AFUA_5G00920)-RELATED"/>
    <property type="match status" value="1"/>
</dbReference>
<protein>
    <submittedName>
        <fullName evidence="2">Uu.00g069700.m01.CDS01</fullName>
    </submittedName>
</protein>
<evidence type="ECO:0000313" key="3">
    <source>
        <dbReference type="Proteomes" id="UP001295740"/>
    </source>
</evidence>
<dbReference type="PANTHER" id="PTHR43283">
    <property type="entry name" value="BETA-LACTAMASE-RELATED"/>
    <property type="match status" value="1"/>
</dbReference>
<keyword evidence="1" id="KW-0378">Hydrolase</keyword>
<dbReference type="InterPro" id="IPR012338">
    <property type="entry name" value="Beta-lactam/transpept-like"/>
</dbReference>
<dbReference type="Gene3D" id="3.40.710.10">
    <property type="entry name" value="DD-peptidase/beta-lactamase superfamily"/>
    <property type="match status" value="1"/>
</dbReference>
<evidence type="ECO:0000256" key="1">
    <source>
        <dbReference type="ARBA" id="ARBA00022801"/>
    </source>
</evidence>
<proteinExistence type="predicted"/>